<dbReference type="InterPro" id="IPR050109">
    <property type="entry name" value="HTH-type_TetR-like_transc_reg"/>
</dbReference>
<feature type="domain" description="HTH tetR-type" evidence="5">
    <location>
        <begin position="19"/>
        <end position="79"/>
    </location>
</feature>
<dbReference type="GO" id="GO:0000976">
    <property type="term" value="F:transcription cis-regulatory region binding"/>
    <property type="evidence" value="ECO:0007669"/>
    <property type="project" value="TreeGrafter"/>
</dbReference>
<evidence type="ECO:0000256" key="4">
    <source>
        <dbReference type="PROSITE-ProRule" id="PRU00335"/>
    </source>
</evidence>
<name>A0A1G7XRE2_9ACTN</name>
<dbReference type="PANTHER" id="PTHR30055:SF148">
    <property type="entry name" value="TETR-FAMILY TRANSCRIPTIONAL REGULATOR"/>
    <property type="match status" value="1"/>
</dbReference>
<keyword evidence="2 4" id="KW-0238">DNA-binding</keyword>
<dbReference type="Gene3D" id="1.10.357.10">
    <property type="entry name" value="Tetracycline Repressor, domain 2"/>
    <property type="match status" value="1"/>
</dbReference>
<dbReference type="InterPro" id="IPR036271">
    <property type="entry name" value="Tet_transcr_reg_TetR-rel_C_sf"/>
</dbReference>
<evidence type="ECO:0000256" key="3">
    <source>
        <dbReference type="ARBA" id="ARBA00023163"/>
    </source>
</evidence>
<dbReference type="Pfam" id="PF00440">
    <property type="entry name" value="TetR_N"/>
    <property type="match status" value="1"/>
</dbReference>
<dbReference type="EMBL" id="FNCF01000006">
    <property type="protein sequence ID" value="SDG86785.1"/>
    <property type="molecule type" value="Genomic_DNA"/>
</dbReference>
<proteinExistence type="predicted"/>
<evidence type="ECO:0000256" key="1">
    <source>
        <dbReference type="ARBA" id="ARBA00023015"/>
    </source>
</evidence>
<dbReference type="Proteomes" id="UP000198863">
    <property type="component" value="Unassembled WGS sequence"/>
</dbReference>
<accession>A0A1G7XRE2</accession>
<dbReference type="RefSeq" id="WP_165640314.1">
    <property type="nucleotide sequence ID" value="NZ_FNCF01000006.1"/>
</dbReference>
<reference evidence="7" key="1">
    <citation type="submission" date="2016-10" db="EMBL/GenBank/DDBJ databases">
        <authorList>
            <person name="Varghese N."/>
            <person name="Submissions S."/>
        </authorList>
    </citation>
    <scope>NUCLEOTIDE SEQUENCE [LARGE SCALE GENOMIC DNA]</scope>
    <source>
        <strain evidence="7">DSM 44526</strain>
    </source>
</reference>
<keyword evidence="7" id="KW-1185">Reference proteome</keyword>
<evidence type="ECO:0000313" key="6">
    <source>
        <dbReference type="EMBL" id="SDG86785.1"/>
    </source>
</evidence>
<sequence length="201" mass="20679">MTTRTAPPAPRPVGRPRDPALDVAILDAALQLLCEGGLDACALDEVARRAGVGKATIYRRWRSKDDLVRDAFGSTSPDLVPEDGGSLTVDARALLHALAGALASPRARAWRRTVPALGPEAPLQPALPDGPVGDWPAAARAVVARAEGRGDVPAGGFPALALEAAGAVLVARWLTGEDPAAVADALVAELLAAVVEPHLPR</sequence>
<dbReference type="GO" id="GO:0003700">
    <property type="term" value="F:DNA-binding transcription factor activity"/>
    <property type="evidence" value="ECO:0007669"/>
    <property type="project" value="TreeGrafter"/>
</dbReference>
<protein>
    <submittedName>
        <fullName evidence="6">Transcriptional regulator, TetR family</fullName>
    </submittedName>
</protein>
<dbReference type="AlphaFoldDB" id="A0A1G7XRE2"/>
<dbReference type="InterPro" id="IPR009057">
    <property type="entry name" value="Homeodomain-like_sf"/>
</dbReference>
<evidence type="ECO:0000256" key="2">
    <source>
        <dbReference type="ARBA" id="ARBA00023125"/>
    </source>
</evidence>
<dbReference type="SUPFAM" id="SSF48498">
    <property type="entry name" value="Tetracyclin repressor-like, C-terminal domain"/>
    <property type="match status" value="1"/>
</dbReference>
<dbReference type="PRINTS" id="PR00455">
    <property type="entry name" value="HTHTETR"/>
</dbReference>
<organism evidence="6 7">
    <name type="scientific">Klenkia brasiliensis</name>
    <dbReference type="NCBI Taxonomy" id="333142"/>
    <lineage>
        <taxon>Bacteria</taxon>
        <taxon>Bacillati</taxon>
        <taxon>Actinomycetota</taxon>
        <taxon>Actinomycetes</taxon>
        <taxon>Geodermatophilales</taxon>
        <taxon>Geodermatophilaceae</taxon>
        <taxon>Klenkia</taxon>
    </lineage>
</organism>
<dbReference type="Gene3D" id="1.10.10.60">
    <property type="entry name" value="Homeodomain-like"/>
    <property type="match status" value="1"/>
</dbReference>
<dbReference type="SUPFAM" id="SSF46689">
    <property type="entry name" value="Homeodomain-like"/>
    <property type="match status" value="1"/>
</dbReference>
<keyword evidence="3" id="KW-0804">Transcription</keyword>
<dbReference type="InterPro" id="IPR001647">
    <property type="entry name" value="HTH_TetR"/>
</dbReference>
<dbReference type="PANTHER" id="PTHR30055">
    <property type="entry name" value="HTH-TYPE TRANSCRIPTIONAL REGULATOR RUTR"/>
    <property type="match status" value="1"/>
</dbReference>
<dbReference type="InterPro" id="IPR011075">
    <property type="entry name" value="TetR_C"/>
</dbReference>
<evidence type="ECO:0000313" key="7">
    <source>
        <dbReference type="Proteomes" id="UP000198863"/>
    </source>
</evidence>
<keyword evidence="1" id="KW-0805">Transcription regulation</keyword>
<gene>
    <name evidence="6" type="ORF">SAMN05660324_3772</name>
</gene>
<dbReference type="PROSITE" id="PS50977">
    <property type="entry name" value="HTH_TETR_2"/>
    <property type="match status" value="1"/>
</dbReference>
<dbReference type="Pfam" id="PF16859">
    <property type="entry name" value="TetR_C_11"/>
    <property type="match status" value="1"/>
</dbReference>
<evidence type="ECO:0000259" key="5">
    <source>
        <dbReference type="PROSITE" id="PS50977"/>
    </source>
</evidence>
<feature type="DNA-binding region" description="H-T-H motif" evidence="4">
    <location>
        <begin position="42"/>
        <end position="61"/>
    </location>
</feature>